<dbReference type="PROSITE" id="PS00375">
    <property type="entry name" value="UDPGT"/>
    <property type="match status" value="1"/>
</dbReference>
<evidence type="ECO:0000256" key="10">
    <source>
        <dbReference type="RuleBase" id="RU003718"/>
    </source>
</evidence>
<accession>A0A016T9P6</accession>
<evidence type="ECO:0000256" key="1">
    <source>
        <dbReference type="ARBA" id="ARBA00004167"/>
    </source>
</evidence>
<dbReference type="SUPFAM" id="SSF53756">
    <property type="entry name" value="UDP-Glycosyltransferase/glycogen phosphorylase"/>
    <property type="match status" value="1"/>
</dbReference>
<dbReference type="OrthoDB" id="5835829at2759"/>
<dbReference type="Proteomes" id="UP000024635">
    <property type="component" value="Unassembled WGS sequence"/>
</dbReference>
<keyword evidence="8 11" id="KW-0472">Membrane</keyword>
<feature type="signal peptide" evidence="11">
    <location>
        <begin position="1"/>
        <end position="16"/>
    </location>
</feature>
<dbReference type="PANTHER" id="PTHR48043:SF150">
    <property type="entry name" value="GLUCURONOSYLTRANSFERASE"/>
    <property type="match status" value="1"/>
</dbReference>
<reference evidence="13" key="1">
    <citation type="journal article" date="2015" name="Nat. Genet.">
        <title>The genome and transcriptome of the zoonotic hookworm Ancylostoma ceylanicum identify infection-specific gene families.</title>
        <authorList>
            <person name="Schwarz E.M."/>
            <person name="Hu Y."/>
            <person name="Antoshechkin I."/>
            <person name="Miller M.M."/>
            <person name="Sternberg P.W."/>
            <person name="Aroian R.V."/>
        </authorList>
    </citation>
    <scope>NUCLEOTIDE SEQUENCE</scope>
    <source>
        <strain evidence="13">HY135</strain>
    </source>
</reference>
<gene>
    <name evidence="12" type="primary">Acey_s0123.g1153</name>
    <name evidence="12" type="ORF">Y032_0123g1153</name>
</gene>
<keyword evidence="13" id="KW-1185">Reference proteome</keyword>
<comment type="caution">
    <text evidence="12">The sequence shown here is derived from an EMBL/GenBank/DDBJ whole genome shotgun (WGS) entry which is preliminary data.</text>
</comment>
<dbReference type="Pfam" id="PF00201">
    <property type="entry name" value="UDPGT"/>
    <property type="match status" value="1"/>
</dbReference>
<comment type="similarity">
    <text evidence="2 10">Belongs to the UDP-glycosyltransferase family.</text>
</comment>
<dbReference type="FunFam" id="3.40.50.2000:FF:000038">
    <property type="entry name" value="UDP-GlucuronosylTransferase"/>
    <property type="match status" value="1"/>
</dbReference>
<evidence type="ECO:0000313" key="13">
    <source>
        <dbReference type="Proteomes" id="UP000024635"/>
    </source>
</evidence>
<keyword evidence="7 11" id="KW-1133">Transmembrane helix</keyword>
<evidence type="ECO:0000256" key="11">
    <source>
        <dbReference type="RuleBase" id="RU362059"/>
    </source>
</evidence>
<dbReference type="CDD" id="cd03784">
    <property type="entry name" value="GT1_Gtf-like"/>
    <property type="match status" value="1"/>
</dbReference>
<feature type="chain" id="PRO_5005100945" description="UDP-glucuronosyltransferase" evidence="11">
    <location>
        <begin position="17"/>
        <end position="526"/>
    </location>
</feature>
<dbReference type="STRING" id="53326.A0A016T9P6"/>
<dbReference type="GO" id="GO:0015020">
    <property type="term" value="F:glucuronosyltransferase activity"/>
    <property type="evidence" value="ECO:0007669"/>
    <property type="project" value="UniProtKB-EC"/>
</dbReference>
<evidence type="ECO:0000256" key="4">
    <source>
        <dbReference type="ARBA" id="ARBA00022679"/>
    </source>
</evidence>
<comment type="catalytic activity">
    <reaction evidence="9 11">
        <text>glucuronate acceptor + UDP-alpha-D-glucuronate = acceptor beta-D-glucuronoside + UDP + H(+)</text>
        <dbReference type="Rhea" id="RHEA:21032"/>
        <dbReference type="ChEBI" id="CHEBI:15378"/>
        <dbReference type="ChEBI" id="CHEBI:58052"/>
        <dbReference type="ChEBI" id="CHEBI:58223"/>
        <dbReference type="ChEBI" id="CHEBI:132367"/>
        <dbReference type="ChEBI" id="CHEBI:132368"/>
        <dbReference type="EC" id="2.4.1.17"/>
    </reaction>
</comment>
<keyword evidence="6 11" id="KW-0732">Signal</keyword>
<evidence type="ECO:0000256" key="3">
    <source>
        <dbReference type="ARBA" id="ARBA00022676"/>
    </source>
</evidence>
<dbReference type="EC" id="2.4.1.17" evidence="11"/>
<evidence type="ECO:0000256" key="5">
    <source>
        <dbReference type="ARBA" id="ARBA00022692"/>
    </source>
</evidence>
<dbReference type="AlphaFoldDB" id="A0A016T9P6"/>
<proteinExistence type="inferred from homology"/>
<dbReference type="EMBL" id="JARK01001459">
    <property type="protein sequence ID" value="EYB99344.1"/>
    <property type="molecule type" value="Genomic_DNA"/>
</dbReference>
<name>A0A016T9P6_9BILA</name>
<evidence type="ECO:0000256" key="8">
    <source>
        <dbReference type="ARBA" id="ARBA00023136"/>
    </source>
</evidence>
<dbReference type="Gene3D" id="3.40.50.2000">
    <property type="entry name" value="Glycogen Phosphorylase B"/>
    <property type="match status" value="2"/>
</dbReference>
<keyword evidence="5 11" id="KW-0812">Transmembrane</keyword>
<evidence type="ECO:0000313" key="12">
    <source>
        <dbReference type="EMBL" id="EYB99344.1"/>
    </source>
</evidence>
<evidence type="ECO:0000256" key="9">
    <source>
        <dbReference type="ARBA" id="ARBA00047475"/>
    </source>
</evidence>
<organism evidence="12 13">
    <name type="scientific">Ancylostoma ceylanicum</name>
    <dbReference type="NCBI Taxonomy" id="53326"/>
    <lineage>
        <taxon>Eukaryota</taxon>
        <taxon>Metazoa</taxon>
        <taxon>Ecdysozoa</taxon>
        <taxon>Nematoda</taxon>
        <taxon>Chromadorea</taxon>
        <taxon>Rhabditida</taxon>
        <taxon>Rhabditina</taxon>
        <taxon>Rhabditomorpha</taxon>
        <taxon>Strongyloidea</taxon>
        <taxon>Ancylostomatidae</taxon>
        <taxon>Ancylostomatinae</taxon>
        <taxon>Ancylostoma</taxon>
    </lineage>
</organism>
<dbReference type="InterPro" id="IPR002213">
    <property type="entry name" value="UDP_glucos_trans"/>
</dbReference>
<keyword evidence="4 10" id="KW-0808">Transferase</keyword>
<keyword evidence="3 10" id="KW-0328">Glycosyltransferase</keyword>
<comment type="subcellular location">
    <subcellularLocation>
        <location evidence="1 11">Membrane</location>
        <topology evidence="1 11">Single-pass membrane protein</topology>
    </subcellularLocation>
</comment>
<dbReference type="PANTHER" id="PTHR48043">
    <property type="entry name" value="EG:EG0003.4 PROTEIN-RELATED"/>
    <property type="match status" value="1"/>
</dbReference>
<evidence type="ECO:0000256" key="6">
    <source>
        <dbReference type="ARBA" id="ARBA00022729"/>
    </source>
</evidence>
<feature type="transmembrane region" description="Helical" evidence="11">
    <location>
        <begin position="491"/>
        <end position="511"/>
    </location>
</feature>
<protein>
    <recommendedName>
        <fullName evidence="11">UDP-glucuronosyltransferase</fullName>
        <ecNumber evidence="11">2.4.1.17</ecNumber>
    </recommendedName>
</protein>
<dbReference type="InterPro" id="IPR035595">
    <property type="entry name" value="UDP_glycos_trans_CS"/>
</dbReference>
<sequence length="526" mass="58148">MLFIFLLIFLAGPCDSHKILVVSPKFGYSHMNFMGKIADTLVDAGHDVVTFQPIINDQLVGNGTLKSRLIQKDLVQETAAETEQLNSPANQLPFWTASATSPMGFIFFVPLMSSISRKSVSGVLSDEELLKQLREEKFDLVITELFEFIGVAVSEALGIKTVVGAHSNGCVFEGTALAIGLPVIPSYMPAAAGVTDDSSSLSTRTTNLFFTFLSWYMQTSMASAAEQAMVERLGSTAKPIWEIVSDMNWILTNSEPLLDFAKPTLNSVVGLGGIGVPEAKPLSKEWNDVLSLRRATVLISFGSVAPSINMPEEMKRAIIDVVKSYSNITFIWKYEQPDDPLVANVQNLFVSKWTPQSDLLADDRLSLFITHGGAGSMMEAATHGKPLIVVPLFGDQTRNAKLVEKYGFGILLEKSRMVQSAVIHDAIDKVLNDNKYHYAAVRIRRLLSRRPISPKEKLVKTIELVAEFGNLPEQRVAGRNLGFIVYYNIDLILILAFTLVSICGMFSYLLLRIFRHLFIVTKVKTQ</sequence>
<evidence type="ECO:0000256" key="7">
    <source>
        <dbReference type="ARBA" id="ARBA00022989"/>
    </source>
</evidence>
<evidence type="ECO:0000256" key="2">
    <source>
        <dbReference type="ARBA" id="ARBA00009995"/>
    </source>
</evidence>
<dbReference type="GO" id="GO:0016020">
    <property type="term" value="C:membrane"/>
    <property type="evidence" value="ECO:0007669"/>
    <property type="project" value="UniProtKB-SubCell"/>
</dbReference>
<dbReference type="InterPro" id="IPR050271">
    <property type="entry name" value="UDP-glycosyltransferase"/>
</dbReference>